<keyword evidence="10 14" id="KW-1133">Transmembrane helix</keyword>
<evidence type="ECO:0000256" key="7">
    <source>
        <dbReference type="ARBA" id="ARBA00022692"/>
    </source>
</evidence>
<evidence type="ECO:0000313" key="15">
    <source>
        <dbReference type="Proteomes" id="UP000887565"/>
    </source>
</evidence>
<dbReference type="EC" id="2.3.1.-" evidence="14"/>
<evidence type="ECO:0000256" key="4">
    <source>
        <dbReference type="ARBA" id="ARBA00005420"/>
    </source>
</evidence>
<dbReference type="CDD" id="cd07987">
    <property type="entry name" value="LPLAT_MGAT-like"/>
    <property type="match status" value="1"/>
</dbReference>
<dbReference type="OMA" id="RSQWMRR"/>
<evidence type="ECO:0000256" key="6">
    <source>
        <dbReference type="ARBA" id="ARBA00022679"/>
    </source>
</evidence>
<protein>
    <recommendedName>
        <fullName evidence="14">Acyltransferase</fullName>
        <ecNumber evidence="14">2.3.1.-</ecNumber>
    </recommendedName>
</protein>
<dbReference type="GO" id="GO:0004144">
    <property type="term" value="F:diacylglycerol O-acyltransferase activity"/>
    <property type="evidence" value="ECO:0007669"/>
    <property type="project" value="TreeGrafter"/>
</dbReference>
<evidence type="ECO:0000256" key="11">
    <source>
        <dbReference type="ARBA" id="ARBA00023098"/>
    </source>
</evidence>
<comment type="subcellular location">
    <subcellularLocation>
        <location evidence="1 14">Endoplasmic reticulum membrane</location>
        <topology evidence="1 14">Multi-pass membrane protein</topology>
    </subcellularLocation>
</comment>
<dbReference type="Pfam" id="PF03982">
    <property type="entry name" value="DAGAT"/>
    <property type="match status" value="1"/>
</dbReference>
<keyword evidence="12 14" id="KW-0472">Membrane</keyword>
<evidence type="ECO:0000256" key="5">
    <source>
        <dbReference type="ARBA" id="ARBA00022516"/>
    </source>
</evidence>
<evidence type="ECO:0000256" key="3">
    <source>
        <dbReference type="ARBA" id="ARBA00005189"/>
    </source>
</evidence>
<name>A0A915JRR5_ROMCU</name>
<keyword evidence="9 14" id="KW-0256">Endoplasmic reticulum</keyword>
<dbReference type="PANTHER" id="PTHR12317">
    <property type="entry name" value="DIACYLGLYCEROL O-ACYLTRANSFERASE"/>
    <property type="match status" value="1"/>
</dbReference>
<evidence type="ECO:0000313" key="16">
    <source>
        <dbReference type="WBParaSite" id="nRc.2.0.1.t28803-RA"/>
    </source>
</evidence>
<comment type="pathway">
    <text evidence="2">Glycerolipid metabolism; triacylglycerol biosynthesis.</text>
</comment>
<reference evidence="16" key="1">
    <citation type="submission" date="2022-11" db="UniProtKB">
        <authorList>
            <consortium name="WormBaseParasite"/>
        </authorList>
    </citation>
    <scope>IDENTIFICATION</scope>
</reference>
<dbReference type="GO" id="GO:0019432">
    <property type="term" value="P:triglyceride biosynthetic process"/>
    <property type="evidence" value="ECO:0007669"/>
    <property type="project" value="TreeGrafter"/>
</dbReference>
<evidence type="ECO:0000256" key="10">
    <source>
        <dbReference type="ARBA" id="ARBA00022989"/>
    </source>
</evidence>
<evidence type="ECO:0000256" key="13">
    <source>
        <dbReference type="ARBA" id="ARBA00023315"/>
    </source>
</evidence>
<keyword evidence="8" id="KW-0319">Glycerol metabolism</keyword>
<keyword evidence="7 14" id="KW-0812">Transmembrane</keyword>
<proteinExistence type="inferred from homology"/>
<organism evidence="15 16">
    <name type="scientific">Romanomermis culicivorax</name>
    <name type="common">Nematode worm</name>
    <dbReference type="NCBI Taxonomy" id="13658"/>
    <lineage>
        <taxon>Eukaryota</taxon>
        <taxon>Metazoa</taxon>
        <taxon>Ecdysozoa</taxon>
        <taxon>Nematoda</taxon>
        <taxon>Enoplea</taxon>
        <taxon>Dorylaimia</taxon>
        <taxon>Mermithida</taxon>
        <taxon>Mermithoidea</taxon>
        <taxon>Mermithidae</taxon>
        <taxon>Romanomermis</taxon>
    </lineage>
</organism>
<keyword evidence="6 14" id="KW-0808">Transferase</keyword>
<dbReference type="GO" id="GO:0005789">
    <property type="term" value="C:endoplasmic reticulum membrane"/>
    <property type="evidence" value="ECO:0007669"/>
    <property type="project" value="UniProtKB-SubCell"/>
</dbReference>
<comment type="similarity">
    <text evidence="4 14">Belongs to the diacylglycerol acyltransferase family.</text>
</comment>
<evidence type="ECO:0000256" key="12">
    <source>
        <dbReference type="ARBA" id="ARBA00023136"/>
    </source>
</evidence>
<evidence type="ECO:0000256" key="14">
    <source>
        <dbReference type="RuleBase" id="RU367023"/>
    </source>
</evidence>
<evidence type="ECO:0000256" key="9">
    <source>
        <dbReference type="ARBA" id="ARBA00022824"/>
    </source>
</evidence>
<evidence type="ECO:0000256" key="1">
    <source>
        <dbReference type="ARBA" id="ARBA00004477"/>
    </source>
</evidence>
<dbReference type="PANTHER" id="PTHR12317:SF0">
    <property type="entry name" value="ACYLTRANSFERASE"/>
    <property type="match status" value="1"/>
</dbReference>
<accession>A0A915JRR5</accession>
<feature type="transmembrane region" description="Helical" evidence="14">
    <location>
        <begin position="51"/>
        <end position="66"/>
    </location>
</feature>
<keyword evidence="13" id="KW-0012">Acyltransferase</keyword>
<keyword evidence="15" id="KW-1185">Reference proteome</keyword>
<evidence type="ECO:0000256" key="8">
    <source>
        <dbReference type="ARBA" id="ARBA00022798"/>
    </source>
</evidence>
<dbReference type="InterPro" id="IPR007130">
    <property type="entry name" value="DAGAT"/>
</dbReference>
<comment type="pathway">
    <text evidence="3">Lipid metabolism.</text>
</comment>
<feature type="transmembrane region" description="Helical" evidence="14">
    <location>
        <begin position="24"/>
        <end position="45"/>
    </location>
</feature>
<dbReference type="GO" id="GO:0006071">
    <property type="term" value="P:glycerol metabolic process"/>
    <property type="evidence" value="ECO:0007669"/>
    <property type="project" value="UniProtKB-KW"/>
</dbReference>
<keyword evidence="5" id="KW-0444">Lipid biosynthesis</keyword>
<dbReference type="AlphaFoldDB" id="A0A915JRR5"/>
<dbReference type="Proteomes" id="UP000887565">
    <property type="component" value="Unplaced"/>
</dbReference>
<dbReference type="WBParaSite" id="nRc.2.0.1.t28803-RA">
    <property type="protein sequence ID" value="nRc.2.0.1.t28803-RA"/>
    <property type="gene ID" value="nRc.2.0.1.g28803"/>
</dbReference>
<keyword evidence="11" id="KW-0443">Lipid metabolism</keyword>
<evidence type="ECO:0000256" key="2">
    <source>
        <dbReference type="ARBA" id="ARBA00004771"/>
    </source>
</evidence>
<sequence length="340" mass="39921">MNFCNFEFAPLSIPLHRRLETLAVFHYVLSFLLMPFFCILLPLYIIFMTPFWWLSIFYVLWYIYDAKTPRRGSRRRNWFRYSPLWTYFRDYFPIKLIKTVDLDPNRNYIMGYHPHGVLCVGMFGNFATEATGFSELFPGITPYPCTLGGQFQFPLRREYIMLCGCIDVSKEAIEFVINQPQKGNAVVVAVGGAMEVLYCRSGAFNLILNKRKGFVKIALRNGADLVPIISFGENDLYRQFNYKPNSWFCRFQDKVKQILGFPLPVVHGRGIFNYNFGFLPYRKPIWTVVGRPIRVDRVENPSKEEIDRLHSLYIEELRKLFQENKAKYGVPDETDLHIVK</sequence>